<dbReference type="Gene3D" id="3.40.50.10190">
    <property type="entry name" value="BRCT domain"/>
    <property type="match status" value="3"/>
</dbReference>
<organism evidence="3 4">
    <name type="scientific">Frankliniella fusca</name>
    <dbReference type="NCBI Taxonomy" id="407009"/>
    <lineage>
        <taxon>Eukaryota</taxon>
        <taxon>Metazoa</taxon>
        <taxon>Ecdysozoa</taxon>
        <taxon>Arthropoda</taxon>
        <taxon>Hexapoda</taxon>
        <taxon>Insecta</taxon>
        <taxon>Pterygota</taxon>
        <taxon>Neoptera</taxon>
        <taxon>Paraneoptera</taxon>
        <taxon>Thysanoptera</taxon>
        <taxon>Terebrantia</taxon>
        <taxon>Thripoidea</taxon>
        <taxon>Thripidae</taxon>
        <taxon>Frankliniella</taxon>
    </lineage>
</organism>
<dbReference type="PANTHER" id="PTHR14625">
    <property type="entry name" value="MICROCEPHALIN"/>
    <property type="match status" value="1"/>
</dbReference>
<feature type="compositionally biased region" description="Basic residues" evidence="1">
    <location>
        <begin position="545"/>
        <end position="554"/>
    </location>
</feature>
<evidence type="ECO:0000313" key="4">
    <source>
        <dbReference type="Proteomes" id="UP001219518"/>
    </source>
</evidence>
<dbReference type="InterPro" id="IPR036420">
    <property type="entry name" value="BRCT_dom_sf"/>
</dbReference>
<feature type="compositionally biased region" description="Polar residues" evidence="1">
    <location>
        <begin position="898"/>
        <end position="909"/>
    </location>
</feature>
<feature type="compositionally biased region" description="Polar residues" evidence="1">
    <location>
        <begin position="566"/>
        <end position="581"/>
    </location>
</feature>
<dbReference type="PANTHER" id="PTHR14625:SF3">
    <property type="entry name" value="MICROCEPHALIN"/>
    <property type="match status" value="1"/>
</dbReference>
<dbReference type="SMART" id="SM00292">
    <property type="entry name" value="BRCT"/>
    <property type="match status" value="3"/>
</dbReference>
<evidence type="ECO:0000259" key="2">
    <source>
        <dbReference type="PROSITE" id="PS50172"/>
    </source>
</evidence>
<feature type="compositionally biased region" description="Basic and acidic residues" evidence="1">
    <location>
        <begin position="157"/>
        <end position="166"/>
    </location>
</feature>
<dbReference type="AlphaFoldDB" id="A0AAE1LSU8"/>
<dbReference type="Pfam" id="PF12738">
    <property type="entry name" value="PTCB-BRCT"/>
    <property type="match status" value="1"/>
</dbReference>
<name>A0AAE1LSU8_9NEOP</name>
<feature type="compositionally biased region" description="Polar residues" evidence="1">
    <location>
        <begin position="947"/>
        <end position="978"/>
    </location>
</feature>
<dbReference type="Proteomes" id="UP001219518">
    <property type="component" value="Unassembled WGS sequence"/>
</dbReference>
<feature type="compositionally biased region" description="Basic residues" evidence="1">
    <location>
        <begin position="177"/>
        <end position="195"/>
    </location>
</feature>
<dbReference type="CDD" id="cd17716">
    <property type="entry name" value="BRCT_microcephalin_rpt1"/>
    <property type="match status" value="1"/>
</dbReference>
<accession>A0AAE1LSU8</accession>
<dbReference type="EMBL" id="JAHWGI010001376">
    <property type="protein sequence ID" value="KAK3929107.1"/>
    <property type="molecule type" value="Genomic_DNA"/>
</dbReference>
<feature type="region of interest" description="Disordered" evidence="1">
    <location>
        <begin position="754"/>
        <end position="818"/>
    </location>
</feature>
<protein>
    <submittedName>
        <fullName evidence="3">Microcephalin</fullName>
    </submittedName>
</protein>
<gene>
    <name evidence="3" type="ORF">KUF71_017593</name>
</gene>
<reference evidence="3" key="1">
    <citation type="submission" date="2021-07" db="EMBL/GenBank/DDBJ databases">
        <authorList>
            <person name="Catto M.A."/>
            <person name="Jacobson A."/>
            <person name="Kennedy G."/>
            <person name="Labadie P."/>
            <person name="Hunt B.G."/>
            <person name="Srinivasan R."/>
        </authorList>
    </citation>
    <scope>NUCLEOTIDE SEQUENCE</scope>
    <source>
        <strain evidence="3">PL_HMW_Pooled</strain>
        <tissue evidence="3">Head</tissue>
    </source>
</reference>
<sequence>MELNDDDGVLATQPVRSLLLNDIVAYVEVRSGHDNRSRGVKAELRKLGARVVDTLTKDVTHVIFNEGLPSTYKKAKKLKCHLVSVLWIEACKEELTKVSEAGFPPIGQQLYEDPTCLKNFKKLKSMQPDFDEEVAIMKTNQIQKRIQRRKPKLPQPLEDHDNRGDFNKPSSSTSQTKTKKLATKRNNKKPASPKRHVALKEITPVVINKSPSQRKQQAQIGTSTAENIPAIVKILPESLQKEESSESVIFCAEVEVESSSNTAKRKKKRSKISSDRDISRAEFVAGLSTVVQSMSENNEEWMSSEISPWRKRLHNADKKTLPRNSKPSKNDSASKTSMPRRSSRQSTVQSKLGGQSGHGSVSASAVILQKQRVQLPLPKSPGEDFMLLSQEPGDMPSIDELARMRKGSVNVGALPVSFSQIVRSYNAVAQRNSDRPVQPEVDDGSVRGSGSEEHNGHIVLVEDAICDEEVVQTCQNTCPSEAESTVSSTSTRVLINGMVPERSVNSPLNILPDSEEVDHDELSSFVRPPEPSATERNPSPIFVIKKAKLRRPMKKTVTIDKKDGSPPTSSDLQNISKNENSLQDKKPESEAKDNSTTDKAVQSKGSINPMDYINKIFLPRFLSNATTPHNNQSSTVYVEETPDSVLDVNNGPNAAVIPPTPAADVECDKNNSIVSPTQSLTSSVFSWVKRSCKVPLFSSRQKQSETPNSRQTNLGTLQVSSEKAINKNILTKSGKHSTFLDIVEENQESVLAAQSKESEDAEVCSNTKNPVRKSVRQRQILPSSTSLWPPKNIETQGNMSGSSSTAERINKPSGVTKPQTRARVICVVELNDDSPNVESKKLKEEASSGYDTSNSEVSISKKSPKLTKSSDTSSFKRKRISEAASPSDEPVKKRSEVYETSTAPSSPTVEETHERDSSSNKSGKKRTKTTPNVKVKRAKVKLEPLTPTKSTRQSRADSSVNLLGTRSHSDVSEASSKSLGRKSSEVAKKRLARSLTRANTSNTPKVIVCTFLTASEQNGIDIAGESLCGWRLENKVTSRTTHVINSGPKRTLNMLKGMVRGCWLVDQKWMLDSAKAGEWLDEEKYELSKFSPAVRQCRLKRQAVGKEFKHDLFSKVGAIYVSPKTENPPAKDVRELLELCGAELTTSQKDASIIIGVNCGSKSSSHCVNARWVLDSVTKNKILSVSDPPFQIE</sequence>
<feature type="region of interest" description="Disordered" evidence="1">
    <location>
        <begin position="503"/>
        <end position="604"/>
    </location>
</feature>
<comment type="caution">
    <text evidence="3">The sequence shown here is derived from an EMBL/GenBank/DDBJ whole genome shotgun (WGS) entry which is preliminary data.</text>
</comment>
<evidence type="ECO:0000313" key="3">
    <source>
        <dbReference type="EMBL" id="KAK3929107.1"/>
    </source>
</evidence>
<feature type="region of interest" description="Disordered" evidence="1">
    <location>
        <begin position="316"/>
        <end position="363"/>
    </location>
</feature>
<reference evidence="3" key="2">
    <citation type="journal article" date="2023" name="BMC Genomics">
        <title>Pest status, molecular evolution, and epigenetic factors derived from the genome assembly of Frankliniella fusca, a thysanopteran phytovirus vector.</title>
        <authorList>
            <person name="Catto M.A."/>
            <person name="Labadie P.E."/>
            <person name="Jacobson A.L."/>
            <person name="Kennedy G.G."/>
            <person name="Srinivasan R."/>
            <person name="Hunt B.G."/>
        </authorList>
    </citation>
    <scope>NUCLEOTIDE SEQUENCE</scope>
    <source>
        <strain evidence="3">PL_HMW_Pooled</strain>
    </source>
</reference>
<feature type="compositionally biased region" description="Polar residues" evidence="1">
    <location>
        <begin position="780"/>
        <end position="807"/>
    </location>
</feature>
<proteinExistence type="predicted"/>
<feature type="region of interest" description="Disordered" evidence="1">
    <location>
        <begin position="835"/>
        <end position="987"/>
    </location>
</feature>
<dbReference type="CDD" id="cd17751">
    <property type="entry name" value="BRCT_microcephalin_rpt3"/>
    <property type="match status" value="1"/>
</dbReference>
<dbReference type="GO" id="GO:0000278">
    <property type="term" value="P:mitotic cell cycle"/>
    <property type="evidence" value="ECO:0007669"/>
    <property type="project" value="TreeGrafter"/>
</dbReference>
<feature type="domain" description="BRCT" evidence="2">
    <location>
        <begin position="15"/>
        <end position="91"/>
    </location>
</feature>
<feature type="domain" description="BRCT" evidence="2">
    <location>
        <begin position="1029"/>
        <end position="1087"/>
    </location>
</feature>
<evidence type="ECO:0000256" key="1">
    <source>
        <dbReference type="SAM" id="MobiDB-lite"/>
    </source>
</evidence>
<feature type="compositionally biased region" description="Basic and acidic residues" evidence="1">
    <location>
        <begin position="582"/>
        <end position="596"/>
    </location>
</feature>
<dbReference type="InterPro" id="IPR022047">
    <property type="entry name" value="Microcephalin-like"/>
</dbReference>
<feature type="region of interest" description="Disordered" evidence="1">
    <location>
        <begin position="142"/>
        <end position="195"/>
    </location>
</feature>
<feature type="region of interest" description="Disordered" evidence="1">
    <location>
        <begin position="257"/>
        <end position="276"/>
    </location>
</feature>
<keyword evidence="4" id="KW-1185">Reference proteome</keyword>
<dbReference type="PROSITE" id="PS50172">
    <property type="entry name" value="BRCT"/>
    <property type="match status" value="2"/>
</dbReference>
<feature type="compositionally biased region" description="Polar residues" evidence="1">
    <location>
        <begin position="849"/>
        <end position="873"/>
    </location>
</feature>
<feature type="compositionally biased region" description="Polar residues" evidence="1">
    <location>
        <begin position="322"/>
        <end position="363"/>
    </location>
</feature>
<dbReference type="SUPFAM" id="SSF52113">
    <property type="entry name" value="BRCT domain"/>
    <property type="match status" value="3"/>
</dbReference>
<dbReference type="CDD" id="cd17736">
    <property type="entry name" value="BRCT_microcephalin_rpt2"/>
    <property type="match status" value="1"/>
</dbReference>
<feature type="compositionally biased region" description="Basic residues" evidence="1">
    <location>
        <begin position="922"/>
        <end position="939"/>
    </location>
</feature>
<feature type="region of interest" description="Disordered" evidence="1">
    <location>
        <begin position="430"/>
        <end position="452"/>
    </location>
</feature>
<dbReference type="InterPro" id="IPR001357">
    <property type="entry name" value="BRCT_dom"/>
</dbReference>